<dbReference type="GO" id="GO:0005840">
    <property type="term" value="C:ribosome"/>
    <property type="evidence" value="ECO:0007669"/>
    <property type="project" value="TreeGrafter"/>
</dbReference>
<keyword evidence="3 10" id="KW-0378">Hydrolase</keyword>
<evidence type="ECO:0000313" key="11">
    <source>
        <dbReference type="Proteomes" id="UP000036756"/>
    </source>
</evidence>
<evidence type="ECO:0000259" key="9">
    <source>
        <dbReference type="PROSITE" id="PS51195"/>
    </source>
</evidence>
<dbReference type="GO" id="GO:0003724">
    <property type="term" value="F:RNA helicase activity"/>
    <property type="evidence" value="ECO:0007669"/>
    <property type="project" value="UniProtKB-EC"/>
</dbReference>
<keyword evidence="5" id="KW-0067">ATP-binding</keyword>
<name>A0A0J8DBB0_CLOCY</name>
<feature type="domain" description="DEAD-box RNA helicase Q" evidence="9">
    <location>
        <begin position="3"/>
        <end position="31"/>
    </location>
</feature>
<dbReference type="CDD" id="cd18787">
    <property type="entry name" value="SF2_C_DEAD"/>
    <property type="match status" value="1"/>
</dbReference>
<dbReference type="EC" id="3.6.4.13" evidence="1"/>
<keyword evidence="4 10" id="KW-0347">Helicase</keyword>
<evidence type="ECO:0000259" key="8">
    <source>
        <dbReference type="PROSITE" id="PS51194"/>
    </source>
</evidence>
<dbReference type="GO" id="GO:0016787">
    <property type="term" value="F:hydrolase activity"/>
    <property type="evidence" value="ECO:0007669"/>
    <property type="project" value="UniProtKB-KW"/>
</dbReference>
<dbReference type="PANTHER" id="PTHR47963">
    <property type="entry name" value="DEAD-BOX ATP-DEPENDENT RNA HELICASE 47, MITOCHONDRIAL"/>
    <property type="match status" value="1"/>
</dbReference>
<proteinExistence type="predicted"/>
<feature type="domain" description="Helicase ATP-binding" evidence="7">
    <location>
        <begin position="34"/>
        <end position="203"/>
    </location>
</feature>
<dbReference type="InterPro" id="IPR011545">
    <property type="entry name" value="DEAD/DEAH_box_helicase_dom"/>
</dbReference>
<dbReference type="PANTHER" id="PTHR47963:SF8">
    <property type="entry name" value="ATP-DEPENDENT RNA HELICASE DEAD"/>
    <property type="match status" value="1"/>
</dbReference>
<reference evidence="10 11" key="1">
    <citation type="submission" date="2015-06" db="EMBL/GenBank/DDBJ databases">
        <title>Draft genome sequence of the purine-degrading Clostridium cylindrosporum HC-1 (DSM 605).</title>
        <authorList>
            <person name="Poehlein A."/>
            <person name="Schiel-Bengelsdorf B."/>
            <person name="Bengelsdorf F."/>
            <person name="Daniel R."/>
            <person name="Duerre P."/>
        </authorList>
    </citation>
    <scope>NUCLEOTIDE SEQUENCE [LARGE SCALE GENOMIC DNA]</scope>
    <source>
        <strain evidence="10 11">DSM 605</strain>
    </source>
</reference>
<dbReference type="PROSITE" id="PS51195">
    <property type="entry name" value="Q_MOTIF"/>
    <property type="match status" value="1"/>
</dbReference>
<dbReference type="InterPro" id="IPR044742">
    <property type="entry name" value="DEAD/DEAH_RhlB"/>
</dbReference>
<keyword evidence="11" id="KW-1185">Reference proteome</keyword>
<evidence type="ECO:0000256" key="2">
    <source>
        <dbReference type="ARBA" id="ARBA00022741"/>
    </source>
</evidence>
<dbReference type="InterPro" id="IPR001650">
    <property type="entry name" value="Helicase_C-like"/>
</dbReference>
<dbReference type="GO" id="GO:0033592">
    <property type="term" value="F:RNA strand annealing activity"/>
    <property type="evidence" value="ECO:0007669"/>
    <property type="project" value="TreeGrafter"/>
</dbReference>
<dbReference type="GO" id="GO:0005829">
    <property type="term" value="C:cytosol"/>
    <property type="evidence" value="ECO:0007669"/>
    <property type="project" value="TreeGrafter"/>
</dbReference>
<feature type="domain" description="Helicase C-terminal" evidence="8">
    <location>
        <begin position="217"/>
        <end position="374"/>
    </location>
</feature>
<dbReference type="SUPFAM" id="SSF52540">
    <property type="entry name" value="P-loop containing nucleoside triphosphate hydrolases"/>
    <property type="match status" value="1"/>
</dbReference>
<dbReference type="OrthoDB" id="9805696at2"/>
<dbReference type="Pfam" id="PF00270">
    <property type="entry name" value="DEAD"/>
    <property type="match status" value="1"/>
</dbReference>
<dbReference type="Gene3D" id="3.40.50.300">
    <property type="entry name" value="P-loop containing nucleotide triphosphate hydrolases"/>
    <property type="match status" value="2"/>
</dbReference>
<evidence type="ECO:0000256" key="3">
    <source>
        <dbReference type="ARBA" id="ARBA00022801"/>
    </source>
</evidence>
<dbReference type="Pfam" id="PF00271">
    <property type="entry name" value="Helicase_C"/>
    <property type="match status" value="1"/>
</dbReference>
<feature type="short sequence motif" description="Q motif" evidence="6">
    <location>
        <begin position="3"/>
        <end position="31"/>
    </location>
</feature>
<evidence type="ECO:0000256" key="1">
    <source>
        <dbReference type="ARBA" id="ARBA00012552"/>
    </source>
</evidence>
<dbReference type="Proteomes" id="UP000036756">
    <property type="component" value="Unassembled WGS sequence"/>
</dbReference>
<dbReference type="GO" id="GO:0005524">
    <property type="term" value="F:ATP binding"/>
    <property type="evidence" value="ECO:0007669"/>
    <property type="project" value="UniProtKB-KW"/>
</dbReference>
<comment type="caution">
    <text evidence="10">The sequence shown here is derived from an EMBL/GenBank/DDBJ whole genome shotgun (WGS) entry which is preliminary data.</text>
</comment>
<dbReference type="InterPro" id="IPR014014">
    <property type="entry name" value="RNA_helicase_DEAD_Q_motif"/>
</dbReference>
<protein>
    <recommendedName>
        <fullName evidence="1">RNA helicase</fullName>
        <ecNumber evidence="1">3.6.4.13</ecNumber>
    </recommendedName>
</protein>
<evidence type="ECO:0000313" key="10">
    <source>
        <dbReference type="EMBL" id="KMT23122.1"/>
    </source>
</evidence>
<evidence type="ECO:0000259" key="7">
    <source>
        <dbReference type="PROSITE" id="PS51192"/>
    </source>
</evidence>
<dbReference type="InterPro" id="IPR050547">
    <property type="entry name" value="DEAD_box_RNA_helicases"/>
</dbReference>
<dbReference type="InterPro" id="IPR014001">
    <property type="entry name" value="Helicase_ATP-bd"/>
</dbReference>
<gene>
    <name evidence="10" type="primary">cshA</name>
    <name evidence="10" type="ORF">CLCY_6c00010</name>
</gene>
<accession>A0A0J8DBB0</accession>
<dbReference type="RefSeq" id="WP_048569339.1">
    <property type="nucleotide sequence ID" value="NZ_LFVU01000002.1"/>
</dbReference>
<dbReference type="STRING" id="1121307.CLCY_6c00010"/>
<dbReference type="PROSITE" id="PS51192">
    <property type="entry name" value="HELICASE_ATP_BIND_1"/>
    <property type="match status" value="1"/>
</dbReference>
<dbReference type="AlphaFoldDB" id="A0A0J8DBB0"/>
<dbReference type="EMBL" id="LFVU01000002">
    <property type="protein sequence ID" value="KMT23122.1"/>
    <property type="molecule type" value="Genomic_DNA"/>
</dbReference>
<evidence type="ECO:0000256" key="5">
    <source>
        <dbReference type="ARBA" id="ARBA00022840"/>
    </source>
</evidence>
<dbReference type="InterPro" id="IPR027417">
    <property type="entry name" value="P-loop_NTPase"/>
</dbReference>
<evidence type="ECO:0000256" key="6">
    <source>
        <dbReference type="PROSITE-ProRule" id="PRU00552"/>
    </source>
</evidence>
<sequence>MSKNFSDLGVNKILCERLKKTGIVTPTEVQEKVIPLGFDKKDIVVESQTGTGKTLAFLLPILQSININKDEIQSLIITPTRELAAQITQEVEKLSNDDYKVLSIFGGQDVERQIRKLKSESHIVVGTPGRILYHVQRKTLDLSRVRFLVIDEADQMLNMGFIEELNEVIKKVNPNRRTMLFSATVPKGIRTITLKHMKSPSTIRIKKKGLVVENISQISVSIGELKKEEVLEAVINKEKPFMSIVFCKSKDKVKEVFNYLFNKGYLCDELHGDLTPQKRRKVMKDLKDLKIQVLVASDIACRGLDVEGVTHIINYDIPREVDLYVHRIGRTGRAGQDGIAITLVEPKEQKHMDLIEKSVNTKVKKLYARVNNMKDDKGEIVIS</sequence>
<dbReference type="PATRIC" id="fig|1121307.3.peg.2132"/>
<organism evidence="10 11">
    <name type="scientific">Clostridium cylindrosporum DSM 605</name>
    <dbReference type="NCBI Taxonomy" id="1121307"/>
    <lineage>
        <taxon>Bacteria</taxon>
        <taxon>Bacillati</taxon>
        <taxon>Bacillota</taxon>
        <taxon>Clostridia</taxon>
        <taxon>Eubacteriales</taxon>
        <taxon>Clostridiaceae</taxon>
        <taxon>Clostridium</taxon>
    </lineage>
</organism>
<dbReference type="GO" id="GO:0009409">
    <property type="term" value="P:response to cold"/>
    <property type="evidence" value="ECO:0007669"/>
    <property type="project" value="TreeGrafter"/>
</dbReference>
<dbReference type="SMART" id="SM00490">
    <property type="entry name" value="HELICc"/>
    <property type="match status" value="1"/>
</dbReference>
<dbReference type="PROSITE" id="PS51194">
    <property type="entry name" value="HELICASE_CTER"/>
    <property type="match status" value="1"/>
</dbReference>
<dbReference type="CDD" id="cd00268">
    <property type="entry name" value="DEADc"/>
    <property type="match status" value="1"/>
</dbReference>
<dbReference type="SMART" id="SM00487">
    <property type="entry name" value="DEXDc"/>
    <property type="match status" value="1"/>
</dbReference>
<evidence type="ECO:0000256" key="4">
    <source>
        <dbReference type="ARBA" id="ARBA00022806"/>
    </source>
</evidence>
<keyword evidence="2" id="KW-0547">Nucleotide-binding</keyword>